<evidence type="ECO:0000313" key="4">
    <source>
        <dbReference type="Proteomes" id="UP000693981"/>
    </source>
</evidence>
<sequence length="299" mass="33671">MVATKSDPNCVEPACASKMDFFKSSMGKAVKKVSAQPKAVEDCPLDREELGKSTWGLLHSMGIYYPDKPSPEYQAKARTFVEALALMYPCVHCADDFQKEIAKSPPRVESRTTFSMWLCEQHNIVNRKLHKPVFECTMEKLEESDLTMMLSRTGLRMLRGSRAMSSLRSRVKVIGSDEAYTQIATEGTGRKAVVYFTAKWCPPCKMIGPIYDELSSVYEDIDFAKLDVDELNDTTSKAGVRSMPTFFYFKDGKFQQSLSVKLTAILRGLLVFLLTDGVMQFSGADEELLRKNVKQLNDL</sequence>
<evidence type="ECO:0000259" key="1">
    <source>
        <dbReference type="PROSITE" id="PS51324"/>
    </source>
</evidence>
<name>A0A8T1X8X4_9STRA</name>
<protein>
    <recommendedName>
        <fullName evidence="5">Sulfhydryl oxidase</fullName>
    </recommendedName>
</protein>
<dbReference type="PROSITE" id="PS00194">
    <property type="entry name" value="THIOREDOXIN_1"/>
    <property type="match status" value="1"/>
</dbReference>
<dbReference type="GO" id="GO:0005739">
    <property type="term" value="C:mitochondrion"/>
    <property type="evidence" value="ECO:0007669"/>
    <property type="project" value="TreeGrafter"/>
</dbReference>
<feature type="domain" description="Thioredoxin" evidence="2">
    <location>
        <begin position="171"/>
        <end position="299"/>
    </location>
</feature>
<reference evidence="3" key="1">
    <citation type="submission" date="2021-02" db="EMBL/GenBank/DDBJ databases">
        <authorList>
            <person name="Palmer J.M."/>
        </authorList>
    </citation>
    <scope>NUCLEOTIDE SEQUENCE</scope>
    <source>
        <strain evidence="3">SCRP23</strain>
    </source>
</reference>
<dbReference type="PANTHER" id="PTHR12645:SF0">
    <property type="entry name" value="FAD-LINKED SULFHYDRYL OXIDASE ALR"/>
    <property type="match status" value="1"/>
</dbReference>
<evidence type="ECO:0008006" key="5">
    <source>
        <dbReference type="Google" id="ProtNLM"/>
    </source>
</evidence>
<feature type="domain" description="ERV/ALR sulfhydryl oxidase" evidence="1">
    <location>
        <begin position="43"/>
        <end position="144"/>
    </location>
</feature>
<dbReference type="InterPro" id="IPR013766">
    <property type="entry name" value="Thioredoxin_domain"/>
</dbReference>
<evidence type="ECO:0000259" key="2">
    <source>
        <dbReference type="PROSITE" id="PS51352"/>
    </source>
</evidence>
<comment type="caution">
    <text evidence="3">The sequence shown here is derived from an EMBL/GenBank/DDBJ whole genome shotgun (WGS) entry which is preliminary data.</text>
</comment>
<dbReference type="AlphaFoldDB" id="A0A8T1X8X4"/>
<dbReference type="EMBL" id="JAGDFL010000001">
    <property type="protein sequence ID" value="KAG7402336.1"/>
    <property type="molecule type" value="Genomic_DNA"/>
</dbReference>
<gene>
    <name evidence="3" type="ORF">PHYBOEH_000044</name>
</gene>
<dbReference type="Proteomes" id="UP000693981">
    <property type="component" value="Unassembled WGS sequence"/>
</dbReference>
<dbReference type="OrthoDB" id="2121326at2759"/>
<dbReference type="PROSITE" id="PS51324">
    <property type="entry name" value="ERV_ALR"/>
    <property type="match status" value="1"/>
</dbReference>
<dbReference type="Pfam" id="PF04777">
    <property type="entry name" value="Evr1_Alr"/>
    <property type="match status" value="1"/>
</dbReference>
<evidence type="ECO:0000313" key="3">
    <source>
        <dbReference type="EMBL" id="KAG7402336.1"/>
    </source>
</evidence>
<dbReference type="InterPro" id="IPR017905">
    <property type="entry name" value="ERV/ALR_sulphydryl_oxidase"/>
</dbReference>
<keyword evidence="4" id="KW-1185">Reference proteome</keyword>
<proteinExistence type="predicted"/>
<dbReference type="GO" id="GO:0050660">
    <property type="term" value="F:flavin adenine dinucleotide binding"/>
    <property type="evidence" value="ECO:0007669"/>
    <property type="project" value="TreeGrafter"/>
</dbReference>
<dbReference type="PROSITE" id="PS51352">
    <property type="entry name" value="THIOREDOXIN_2"/>
    <property type="match status" value="1"/>
</dbReference>
<dbReference type="InterPro" id="IPR039799">
    <property type="entry name" value="ALR/ERV"/>
</dbReference>
<accession>A0A8T1X8X4</accession>
<dbReference type="PANTHER" id="PTHR12645">
    <property type="entry name" value="ALR/ERV"/>
    <property type="match status" value="1"/>
</dbReference>
<dbReference type="CDD" id="cd02947">
    <property type="entry name" value="TRX_family"/>
    <property type="match status" value="1"/>
</dbReference>
<organism evidence="3 4">
    <name type="scientific">Phytophthora boehmeriae</name>
    <dbReference type="NCBI Taxonomy" id="109152"/>
    <lineage>
        <taxon>Eukaryota</taxon>
        <taxon>Sar</taxon>
        <taxon>Stramenopiles</taxon>
        <taxon>Oomycota</taxon>
        <taxon>Peronosporomycetes</taxon>
        <taxon>Peronosporales</taxon>
        <taxon>Peronosporaceae</taxon>
        <taxon>Phytophthora</taxon>
    </lineage>
</organism>
<dbReference type="GO" id="GO:0016971">
    <property type="term" value="F:flavin-dependent sulfhydryl oxidase activity"/>
    <property type="evidence" value="ECO:0007669"/>
    <property type="project" value="InterPro"/>
</dbReference>
<dbReference type="Pfam" id="PF00085">
    <property type="entry name" value="Thioredoxin"/>
    <property type="match status" value="1"/>
</dbReference>
<dbReference type="InterPro" id="IPR017937">
    <property type="entry name" value="Thioredoxin_CS"/>
</dbReference>